<evidence type="ECO:0000256" key="6">
    <source>
        <dbReference type="ARBA" id="ARBA00023136"/>
    </source>
</evidence>
<evidence type="ECO:0000256" key="11">
    <source>
        <dbReference type="PROSITE-ProRule" id="PRU00278"/>
    </source>
</evidence>
<keyword evidence="3" id="KW-0997">Cell inner membrane</keyword>
<evidence type="ECO:0000256" key="1">
    <source>
        <dbReference type="ARBA" id="ARBA00004382"/>
    </source>
</evidence>
<evidence type="ECO:0000256" key="7">
    <source>
        <dbReference type="ARBA" id="ARBA00023186"/>
    </source>
</evidence>
<dbReference type="Pfam" id="PF13623">
    <property type="entry name" value="SurA_N_2"/>
    <property type="match status" value="1"/>
</dbReference>
<dbReference type="EMBL" id="CP035107">
    <property type="protein sequence ID" value="QAR31688.1"/>
    <property type="molecule type" value="Genomic_DNA"/>
</dbReference>
<dbReference type="PROSITE" id="PS50198">
    <property type="entry name" value="PPIC_PPIASE_2"/>
    <property type="match status" value="1"/>
</dbReference>
<protein>
    <recommendedName>
        <fullName evidence="9">Periplasmic chaperone PpiD</fullName>
    </recommendedName>
    <alternativeName>
        <fullName evidence="10">Periplasmic folding chaperone</fullName>
    </alternativeName>
</protein>
<dbReference type="Gene3D" id="3.10.50.40">
    <property type="match status" value="1"/>
</dbReference>
<accession>A0A410JUH6</accession>
<comment type="subcellular location">
    <subcellularLocation>
        <location evidence="1">Cell inner membrane</location>
        <topology evidence="1">Single-pass type II membrane protein</topology>
        <orientation evidence="1">Periplasmic side</orientation>
    </subcellularLocation>
</comment>
<dbReference type="GO" id="GO:0003755">
    <property type="term" value="F:peptidyl-prolyl cis-trans isomerase activity"/>
    <property type="evidence" value="ECO:0007669"/>
    <property type="project" value="UniProtKB-KW"/>
</dbReference>
<evidence type="ECO:0000256" key="5">
    <source>
        <dbReference type="ARBA" id="ARBA00022989"/>
    </source>
</evidence>
<dbReference type="PANTHER" id="PTHR47529">
    <property type="entry name" value="PEPTIDYL-PROLYL CIS-TRANS ISOMERASE D"/>
    <property type="match status" value="1"/>
</dbReference>
<evidence type="ECO:0000313" key="14">
    <source>
        <dbReference type="EMBL" id="QAR31688.1"/>
    </source>
</evidence>
<dbReference type="InterPro" id="IPR052029">
    <property type="entry name" value="PpiD_chaperone"/>
</dbReference>
<feature type="domain" description="PpiC" evidence="13">
    <location>
        <begin position="357"/>
        <end position="464"/>
    </location>
</feature>
<keyword evidence="4 12" id="KW-0812">Transmembrane</keyword>
<dbReference type="AlphaFoldDB" id="A0A410JUH6"/>
<evidence type="ECO:0000256" key="3">
    <source>
        <dbReference type="ARBA" id="ARBA00022519"/>
    </source>
</evidence>
<dbReference type="SUPFAM" id="SSF54534">
    <property type="entry name" value="FKBP-like"/>
    <property type="match status" value="1"/>
</dbReference>
<keyword evidence="11" id="KW-0413">Isomerase</keyword>
<dbReference type="SUPFAM" id="SSF109998">
    <property type="entry name" value="Triger factor/SurA peptide-binding domain-like"/>
    <property type="match status" value="1"/>
</dbReference>
<evidence type="ECO:0000313" key="15">
    <source>
        <dbReference type="Proteomes" id="UP000287701"/>
    </source>
</evidence>
<name>A0A410JUH6_ORNRH</name>
<keyword evidence="7" id="KW-0143">Chaperone</keyword>
<organism evidence="14 15">
    <name type="scientific">Ornithobacterium rhinotracheale</name>
    <dbReference type="NCBI Taxonomy" id="28251"/>
    <lineage>
        <taxon>Bacteria</taxon>
        <taxon>Pseudomonadati</taxon>
        <taxon>Bacteroidota</taxon>
        <taxon>Flavobacteriia</taxon>
        <taxon>Flavobacteriales</taxon>
        <taxon>Weeksellaceae</taxon>
        <taxon>Ornithobacterium</taxon>
    </lineage>
</organism>
<keyword evidence="6 12" id="KW-0472">Membrane</keyword>
<keyword evidence="11" id="KW-0697">Rotamase</keyword>
<gene>
    <name evidence="14" type="ORF">EQP59_10230</name>
</gene>
<evidence type="ECO:0000259" key="13">
    <source>
        <dbReference type="PROSITE" id="PS50198"/>
    </source>
</evidence>
<sequence>MALLEKIRKKTWLLIIGIGLPLVAFLVGDAFSRGSIFGNPNELGSAAGIPITTQDYTMEYSRISQIPQYQNAGENVISQITWNDLVSERVVSKHAEKLGIEFSEQQYFEAAAMFFSSIQPNLIAQNGAVNVEATKAFLSELKTAAQTGNPQAQAIYQQWENANPQAAMLRASYLDFVSRGVLATDAEAEFAFQGNNTQSQISYAFVDYATFKQKNNIQVTDEQVLDYLKAHKKQFKPEASVNIAYAYFPAVASNQDTQEIISGLNKFLNQQVITDPAAGITDTIQAFANAKNDSVYVSRFSEDVFDPTYYTKSQIENLQDANIKNLLSNLEVGKVYGPIKNGNLYELIKVTNAKPIADSVKSSHILISFQGAQGGASTRSPQAAQQIADSILNVVKTNPAKFNELASTFSDDKVAAKENGSIGWVGRFQQNFDPSYREYILSHEKGSFGVVPSQFGFHVIRIDDVKSKMGYQFAVIKKVLKASEETQEQLFNKANQLALDMQGKNTNDFVNAARKTGAEVNNADGVARFEANVTGLTGTNKLSDILAWAFNPDTKSGSIERFETSNGGQIVVFLSNKFDKDQYNVAAYKGILTPIIEADLAYNKAKELVGNDKDLNSISKKLGGRTGKASGITYNTANIEGIGAEPTVGAAALALPKGDVSNVLKAVNGIFVVKVDSKTVGAKKEDLSNERRVIELQNMGMIQNSLLQSLIDDAKVVDKRAERLVK</sequence>
<dbReference type="InterPro" id="IPR000297">
    <property type="entry name" value="PPIase_PpiC"/>
</dbReference>
<evidence type="ECO:0000256" key="2">
    <source>
        <dbReference type="ARBA" id="ARBA00022475"/>
    </source>
</evidence>
<dbReference type="InterPro" id="IPR046357">
    <property type="entry name" value="PPIase_dom_sf"/>
</dbReference>
<dbReference type="InterPro" id="IPR027304">
    <property type="entry name" value="Trigger_fact/SurA_dom_sf"/>
</dbReference>
<dbReference type="Pfam" id="PF13616">
    <property type="entry name" value="Rotamase_3"/>
    <property type="match status" value="1"/>
</dbReference>
<evidence type="ECO:0000256" key="4">
    <source>
        <dbReference type="ARBA" id="ARBA00022692"/>
    </source>
</evidence>
<evidence type="ECO:0000256" key="8">
    <source>
        <dbReference type="ARBA" id="ARBA00038408"/>
    </source>
</evidence>
<proteinExistence type="inferred from homology"/>
<feature type="transmembrane region" description="Helical" evidence="12">
    <location>
        <begin position="12"/>
        <end position="31"/>
    </location>
</feature>
<keyword evidence="2" id="KW-1003">Cell membrane</keyword>
<reference evidence="14 15" key="1">
    <citation type="submission" date="2019-01" db="EMBL/GenBank/DDBJ databases">
        <title>Whole Genome of Ornithobacterium rhinotracheale FARPER-174b.</title>
        <authorList>
            <person name="Tataje-Lavanda L.A."/>
            <person name="Montalvan A."/>
            <person name="Montesinos R."/>
            <person name="Zimic M."/>
            <person name="Fernandez-Sanchez M."/>
            <person name="Fernandez-Diaz M."/>
        </authorList>
    </citation>
    <scope>NUCLEOTIDE SEQUENCE [LARGE SCALE GENOMIC DNA]</scope>
    <source>
        <strain evidence="14 15">FARPER-174b</strain>
    </source>
</reference>
<dbReference type="PANTHER" id="PTHR47529:SF1">
    <property type="entry name" value="PERIPLASMIC CHAPERONE PPID"/>
    <property type="match status" value="1"/>
</dbReference>
<dbReference type="RefSeq" id="WP_128502128.1">
    <property type="nucleotide sequence ID" value="NZ_CP035107.1"/>
</dbReference>
<dbReference type="OrthoDB" id="9812372at2"/>
<evidence type="ECO:0000256" key="12">
    <source>
        <dbReference type="SAM" id="Phobius"/>
    </source>
</evidence>
<evidence type="ECO:0000256" key="9">
    <source>
        <dbReference type="ARBA" id="ARBA00040743"/>
    </source>
</evidence>
<dbReference type="Proteomes" id="UP000287701">
    <property type="component" value="Chromosome"/>
</dbReference>
<evidence type="ECO:0000256" key="10">
    <source>
        <dbReference type="ARBA" id="ARBA00042775"/>
    </source>
</evidence>
<comment type="similarity">
    <text evidence="8">Belongs to the PpiD chaperone family.</text>
</comment>
<dbReference type="GO" id="GO:0005886">
    <property type="term" value="C:plasma membrane"/>
    <property type="evidence" value="ECO:0007669"/>
    <property type="project" value="UniProtKB-SubCell"/>
</dbReference>
<keyword evidence="5 12" id="KW-1133">Transmembrane helix</keyword>